<reference evidence="1 2" key="1">
    <citation type="journal article" date="2022" name="Nat. Ecol. Evol.">
        <title>A masculinizing supergene underlies an exaggerated male reproductive morph in a spider.</title>
        <authorList>
            <person name="Hendrickx F."/>
            <person name="De Corte Z."/>
            <person name="Sonet G."/>
            <person name="Van Belleghem S.M."/>
            <person name="Kostlbacher S."/>
            <person name="Vangestel C."/>
        </authorList>
    </citation>
    <scope>NUCLEOTIDE SEQUENCE [LARGE SCALE GENOMIC DNA]</scope>
    <source>
        <strain evidence="1">W744_W776</strain>
    </source>
</reference>
<dbReference type="EMBL" id="JAFNEN010000416">
    <property type="protein sequence ID" value="KAG8183456.1"/>
    <property type="molecule type" value="Genomic_DNA"/>
</dbReference>
<name>A0AAV6UH46_9ARAC</name>
<keyword evidence="2" id="KW-1185">Reference proteome</keyword>
<dbReference type="AlphaFoldDB" id="A0AAV6UH46"/>
<accession>A0AAV6UH46</accession>
<comment type="caution">
    <text evidence="1">The sequence shown here is derived from an EMBL/GenBank/DDBJ whole genome shotgun (WGS) entry which is preliminary data.</text>
</comment>
<protein>
    <submittedName>
        <fullName evidence="1">Uncharacterized protein</fullName>
    </submittedName>
</protein>
<evidence type="ECO:0000313" key="1">
    <source>
        <dbReference type="EMBL" id="KAG8183456.1"/>
    </source>
</evidence>
<evidence type="ECO:0000313" key="2">
    <source>
        <dbReference type="Proteomes" id="UP000827092"/>
    </source>
</evidence>
<organism evidence="1 2">
    <name type="scientific">Oedothorax gibbosus</name>
    <dbReference type="NCBI Taxonomy" id="931172"/>
    <lineage>
        <taxon>Eukaryota</taxon>
        <taxon>Metazoa</taxon>
        <taxon>Ecdysozoa</taxon>
        <taxon>Arthropoda</taxon>
        <taxon>Chelicerata</taxon>
        <taxon>Arachnida</taxon>
        <taxon>Araneae</taxon>
        <taxon>Araneomorphae</taxon>
        <taxon>Entelegynae</taxon>
        <taxon>Araneoidea</taxon>
        <taxon>Linyphiidae</taxon>
        <taxon>Erigoninae</taxon>
        <taxon>Oedothorax</taxon>
    </lineage>
</organism>
<proteinExistence type="predicted"/>
<gene>
    <name evidence="1" type="ORF">JTE90_002838</name>
</gene>
<dbReference type="Proteomes" id="UP000827092">
    <property type="component" value="Unassembled WGS sequence"/>
</dbReference>
<sequence>MDAHSKGVGYTNEDSCKRGAGEYPIRSSLQLMPQNPSAHFKTHPGKFPMQVNIGFQRIHTFGIRKIFYS</sequence>